<feature type="region of interest" description="Disordered" evidence="1">
    <location>
        <begin position="181"/>
        <end position="207"/>
    </location>
</feature>
<dbReference type="PANTHER" id="PTHR38846:SF1">
    <property type="entry name" value="C3H1-TYPE DOMAIN-CONTAINING PROTEIN"/>
    <property type="match status" value="1"/>
</dbReference>
<reference evidence="2" key="1">
    <citation type="submission" date="2023-03" db="EMBL/GenBank/DDBJ databases">
        <title>Massive genome expansion in bonnet fungi (Mycena s.s.) driven by repeated elements and novel gene families across ecological guilds.</title>
        <authorList>
            <consortium name="Lawrence Berkeley National Laboratory"/>
            <person name="Harder C.B."/>
            <person name="Miyauchi S."/>
            <person name="Viragh M."/>
            <person name="Kuo A."/>
            <person name="Thoen E."/>
            <person name="Andreopoulos B."/>
            <person name="Lu D."/>
            <person name="Skrede I."/>
            <person name="Drula E."/>
            <person name="Henrissat B."/>
            <person name="Morin E."/>
            <person name="Kohler A."/>
            <person name="Barry K."/>
            <person name="LaButti K."/>
            <person name="Morin E."/>
            <person name="Salamov A."/>
            <person name="Lipzen A."/>
            <person name="Mereny Z."/>
            <person name="Hegedus B."/>
            <person name="Baldrian P."/>
            <person name="Stursova M."/>
            <person name="Weitz H."/>
            <person name="Taylor A."/>
            <person name="Grigoriev I.V."/>
            <person name="Nagy L.G."/>
            <person name="Martin F."/>
            <person name="Kauserud H."/>
        </authorList>
    </citation>
    <scope>NUCLEOTIDE SEQUENCE</scope>
    <source>
        <strain evidence="2">CBHHK188m</strain>
    </source>
</reference>
<dbReference type="Proteomes" id="UP001215280">
    <property type="component" value="Unassembled WGS sequence"/>
</dbReference>
<keyword evidence="3" id="KW-1185">Reference proteome</keyword>
<feature type="region of interest" description="Disordered" evidence="1">
    <location>
        <begin position="291"/>
        <end position="329"/>
    </location>
</feature>
<dbReference type="PANTHER" id="PTHR38846">
    <property type="entry name" value="C3H1-TYPE DOMAIN-CONTAINING PROTEIN"/>
    <property type="match status" value="1"/>
</dbReference>
<gene>
    <name evidence="2" type="ORF">DFH07DRAFT_93532</name>
</gene>
<feature type="compositionally biased region" description="Low complexity" evidence="1">
    <location>
        <begin position="302"/>
        <end position="312"/>
    </location>
</feature>
<sequence>MDSEDEFDRVLQDENFSDELLRAAVLLEEEALGLRSLPSTMTSTPVATEVDEYDLMYMDDLSPDVLTAYDEAERAALVCSGGTTECVGNLLPASESSVWPSSGAEIPPPTIQETAVPPLITESPGSSLSTIGHVADEFDLLLSDDLSQEVLLACAEAEVDGFVPASIASTPPSAAAATLANQHPDTSNVSCVEPSPSRSSNVPTDVSVKEDPEAVFLTVHASQKPAISNKSLLSPSRNSNVPMDISVKEEHEAVQHTQPESLKLPSSKPRQSQLPVVPSTPLRNIVNHTQISRAGKSMKILGSPISISSDSEPGSDDESESDGGSTPGMSAVLVVDVKSVVRKLSPVRLNLCWQAPAPVVRKCPERTPSLGAATHEPTFASTSHLKRKAPWKDEKHPAKKPKSEPKPQTHLEKFFARYPRFTYDPTAPVSAQYDALCRVYGFFRPKTEQGYTGMVKPEDRERKAAYAGFQQAMAATFGDVYGTDVNDLGNWQSLCQVLEIHPVPQRLRECREAVRATHVNLVDLVDWAEVRLPFEIFDTEDELAEYTRMNRKFFPQGRAEGTLLKFLLRHIL</sequence>
<feature type="region of interest" description="Disordered" evidence="1">
    <location>
        <begin position="250"/>
        <end position="277"/>
    </location>
</feature>
<evidence type="ECO:0000313" key="3">
    <source>
        <dbReference type="Proteomes" id="UP001215280"/>
    </source>
</evidence>
<evidence type="ECO:0000313" key="2">
    <source>
        <dbReference type="EMBL" id="KAJ7737824.1"/>
    </source>
</evidence>
<feature type="region of interest" description="Disordered" evidence="1">
    <location>
        <begin position="371"/>
        <end position="407"/>
    </location>
</feature>
<proteinExistence type="predicted"/>
<dbReference type="EMBL" id="JARJLG010000141">
    <property type="protein sequence ID" value="KAJ7737824.1"/>
    <property type="molecule type" value="Genomic_DNA"/>
</dbReference>
<name>A0AAD7I946_9AGAR</name>
<organism evidence="2 3">
    <name type="scientific">Mycena maculata</name>
    <dbReference type="NCBI Taxonomy" id="230809"/>
    <lineage>
        <taxon>Eukaryota</taxon>
        <taxon>Fungi</taxon>
        <taxon>Dikarya</taxon>
        <taxon>Basidiomycota</taxon>
        <taxon>Agaricomycotina</taxon>
        <taxon>Agaricomycetes</taxon>
        <taxon>Agaricomycetidae</taxon>
        <taxon>Agaricales</taxon>
        <taxon>Marasmiineae</taxon>
        <taxon>Mycenaceae</taxon>
        <taxon>Mycena</taxon>
    </lineage>
</organism>
<dbReference type="AlphaFoldDB" id="A0AAD7I946"/>
<evidence type="ECO:0000256" key="1">
    <source>
        <dbReference type="SAM" id="MobiDB-lite"/>
    </source>
</evidence>
<feature type="compositionally biased region" description="Polar residues" evidence="1">
    <location>
        <begin position="181"/>
        <end position="204"/>
    </location>
</feature>
<protein>
    <submittedName>
        <fullName evidence="2">Uncharacterized protein</fullName>
    </submittedName>
</protein>
<comment type="caution">
    <text evidence="2">The sequence shown here is derived from an EMBL/GenBank/DDBJ whole genome shotgun (WGS) entry which is preliminary data.</text>
</comment>
<feature type="compositionally biased region" description="Basic and acidic residues" evidence="1">
    <location>
        <begin position="390"/>
        <end position="407"/>
    </location>
</feature>
<accession>A0AAD7I946</accession>